<comment type="caution">
    <text evidence="2">The sequence shown here is derived from an EMBL/GenBank/DDBJ whole genome shotgun (WGS) entry which is preliminary data.</text>
</comment>
<feature type="region of interest" description="Disordered" evidence="1">
    <location>
        <begin position="115"/>
        <end position="150"/>
    </location>
</feature>
<sequence length="186" mass="19344">MSNTVVGAAQLVAQRKQQRDEPGGSAAVAGQSVQPGLGTEPYAVGTVTQPDGAKETAQARSRTPRWASTTARPSPTSGPSASWRSRSYGSASSARPWLSRMDDADGAVGLGYPCRVGGGADDEGGEVPSGRVLDDGDGDGGEGGGGDRVRDRFTFTAPIFGRIRRPLPVMLQRALEMNRVDCRLVG</sequence>
<dbReference type="RefSeq" id="WP_164323984.1">
    <property type="nucleotide sequence ID" value="NZ_JAAGLU010000069.1"/>
</dbReference>
<protein>
    <submittedName>
        <fullName evidence="2">Uncharacterized protein</fullName>
    </submittedName>
</protein>
<organism evidence="2">
    <name type="scientific">Streptomyces sp. SID12501</name>
    <dbReference type="NCBI Taxonomy" id="2706042"/>
    <lineage>
        <taxon>Bacteria</taxon>
        <taxon>Bacillati</taxon>
        <taxon>Actinomycetota</taxon>
        <taxon>Actinomycetes</taxon>
        <taxon>Kitasatosporales</taxon>
        <taxon>Streptomycetaceae</taxon>
        <taxon>Streptomyces</taxon>
    </lineage>
</organism>
<gene>
    <name evidence="2" type="ORF">G3I71_43020</name>
</gene>
<evidence type="ECO:0000256" key="1">
    <source>
        <dbReference type="SAM" id="MobiDB-lite"/>
    </source>
</evidence>
<name>A0A6B3C7Q7_9ACTN</name>
<feature type="compositionally biased region" description="Low complexity" evidence="1">
    <location>
        <begin position="80"/>
        <end position="95"/>
    </location>
</feature>
<reference evidence="2" key="1">
    <citation type="submission" date="2020-01" db="EMBL/GenBank/DDBJ databases">
        <title>Insect and environment-associated Actinomycetes.</title>
        <authorList>
            <person name="Currrie C."/>
            <person name="Chevrette M."/>
            <person name="Carlson C."/>
            <person name="Stubbendieck R."/>
            <person name="Wendt-Pienkowski E."/>
        </authorList>
    </citation>
    <scope>NUCLEOTIDE SEQUENCE</scope>
    <source>
        <strain evidence="2">SID12501</strain>
    </source>
</reference>
<feature type="region of interest" description="Disordered" evidence="1">
    <location>
        <begin position="1"/>
        <end position="96"/>
    </location>
</feature>
<dbReference type="AlphaFoldDB" id="A0A6B3C7Q7"/>
<evidence type="ECO:0000313" key="2">
    <source>
        <dbReference type="EMBL" id="NEC92382.1"/>
    </source>
</evidence>
<proteinExistence type="predicted"/>
<accession>A0A6B3C7Q7</accession>
<feature type="compositionally biased region" description="Polar residues" evidence="1">
    <location>
        <begin position="58"/>
        <end position="79"/>
    </location>
</feature>
<dbReference type="EMBL" id="JAAGLU010000069">
    <property type="protein sequence ID" value="NEC92382.1"/>
    <property type="molecule type" value="Genomic_DNA"/>
</dbReference>